<evidence type="ECO:0000313" key="9">
    <source>
        <dbReference type="EMBL" id="MDR7275203.1"/>
    </source>
</evidence>
<dbReference type="PANTHER" id="PTHR43297:SF2">
    <property type="entry name" value="DIPEPTIDE TRANSPORT ATP-BINDING PROTEIN DPPD"/>
    <property type="match status" value="1"/>
</dbReference>
<keyword evidence="7" id="KW-0472">Membrane</keyword>
<dbReference type="CDD" id="cd03257">
    <property type="entry name" value="ABC_NikE_OppD_transporters"/>
    <property type="match status" value="2"/>
</dbReference>
<evidence type="ECO:0000256" key="1">
    <source>
        <dbReference type="ARBA" id="ARBA00004202"/>
    </source>
</evidence>
<evidence type="ECO:0000256" key="4">
    <source>
        <dbReference type="ARBA" id="ARBA00022475"/>
    </source>
</evidence>
<dbReference type="RefSeq" id="WP_310365878.1">
    <property type="nucleotide sequence ID" value="NZ_JAVDYB010000001.1"/>
</dbReference>
<reference evidence="9" key="1">
    <citation type="submission" date="2023-07" db="EMBL/GenBank/DDBJ databases">
        <title>Sequencing the genomes of 1000 actinobacteria strains.</title>
        <authorList>
            <person name="Klenk H.-P."/>
        </authorList>
    </citation>
    <scope>NUCLEOTIDE SEQUENCE</scope>
    <source>
        <strain evidence="9">DSM 44707</strain>
    </source>
</reference>
<dbReference type="SUPFAM" id="SSF52540">
    <property type="entry name" value="P-loop containing nucleoside triphosphate hydrolases"/>
    <property type="match status" value="2"/>
</dbReference>
<sequence length="530" mass="55364">MSDVLEFDGVSVAFGQVRAARGVTFALRRGRILALVGESGSGKSVTAMAALGLLPPSAAVSGHIRLGGEELVGASPAALRAVRGARIGTIFQEPMSAWNPVHTIGAQIAEAVSVHRRPGRAALRDRVLSLLAEAGLDAPERVAASYPHQLSGGQLQRAMIAMAISCEPEVLIADEPTTALDVTVQAGILALLRRLRDTHGTAILLITHDMGVVADLADDVVVMRAGSVVESAPVESLFGAPSHDYTRALLAAVPSLTGEFPAAPDAAGTAVSIRDLSVVYDRRVRAVDGVSLDLPAGTVTGLVGESGSGKSTIGRALVGLAPITSGTVTVDGLEIGTARRGALRSVRARVGVVFQDPAAALDPRRTVGDSIAEPVELHARGTDARTRVAELLEAVRLDASFAERYPHELSGGQRQRVVIARALALRPSLLIADEPTSALDVSIQAEVLSLLAELQREYGFACLFISHDLAVVRAIAHRVAVMHRGRIVEEGPTGEVLTAPSHPYTRRLLAAAPVPDPRAQRARHAATSDA</sequence>
<dbReference type="InterPro" id="IPR003593">
    <property type="entry name" value="AAA+_ATPase"/>
</dbReference>
<dbReference type="InterPro" id="IPR017871">
    <property type="entry name" value="ABC_transporter-like_CS"/>
</dbReference>
<evidence type="ECO:0000313" key="10">
    <source>
        <dbReference type="Proteomes" id="UP001183643"/>
    </source>
</evidence>
<comment type="similarity">
    <text evidence="2">Belongs to the ABC transporter superfamily.</text>
</comment>
<evidence type="ECO:0000256" key="5">
    <source>
        <dbReference type="ARBA" id="ARBA00022741"/>
    </source>
</evidence>
<keyword evidence="5" id="KW-0547">Nucleotide-binding</keyword>
<dbReference type="NCBIfam" id="NF007739">
    <property type="entry name" value="PRK10419.1"/>
    <property type="match status" value="2"/>
</dbReference>
<dbReference type="GO" id="GO:0005524">
    <property type="term" value="F:ATP binding"/>
    <property type="evidence" value="ECO:0007669"/>
    <property type="project" value="UniProtKB-KW"/>
</dbReference>
<dbReference type="InterPro" id="IPR013563">
    <property type="entry name" value="Oligopep_ABC_C"/>
</dbReference>
<dbReference type="GO" id="GO:0015833">
    <property type="term" value="P:peptide transport"/>
    <property type="evidence" value="ECO:0007669"/>
    <property type="project" value="InterPro"/>
</dbReference>
<keyword evidence="3" id="KW-0813">Transport</keyword>
<dbReference type="InterPro" id="IPR027417">
    <property type="entry name" value="P-loop_NTPase"/>
</dbReference>
<dbReference type="GO" id="GO:0016887">
    <property type="term" value="F:ATP hydrolysis activity"/>
    <property type="evidence" value="ECO:0007669"/>
    <property type="project" value="InterPro"/>
</dbReference>
<gene>
    <name evidence="9" type="ORF">J2S41_001981</name>
</gene>
<dbReference type="NCBIfam" id="NF008453">
    <property type="entry name" value="PRK11308.1"/>
    <property type="match status" value="2"/>
</dbReference>
<dbReference type="Pfam" id="PF00005">
    <property type="entry name" value="ABC_tran"/>
    <property type="match status" value="2"/>
</dbReference>
<evidence type="ECO:0000259" key="8">
    <source>
        <dbReference type="PROSITE" id="PS50893"/>
    </source>
</evidence>
<evidence type="ECO:0000256" key="7">
    <source>
        <dbReference type="ARBA" id="ARBA00023136"/>
    </source>
</evidence>
<keyword evidence="6 9" id="KW-0067">ATP-binding</keyword>
<dbReference type="SMART" id="SM00382">
    <property type="entry name" value="AAA"/>
    <property type="match status" value="2"/>
</dbReference>
<dbReference type="PROSITE" id="PS00211">
    <property type="entry name" value="ABC_TRANSPORTER_1"/>
    <property type="match status" value="2"/>
</dbReference>
<dbReference type="PROSITE" id="PS50893">
    <property type="entry name" value="ABC_TRANSPORTER_2"/>
    <property type="match status" value="2"/>
</dbReference>
<dbReference type="FunFam" id="3.40.50.300:FF:000016">
    <property type="entry name" value="Oligopeptide ABC transporter ATP-binding component"/>
    <property type="match status" value="1"/>
</dbReference>
<organism evidence="9 10">
    <name type="scientific">Catenuloplanes atrovinosus</name>
    <dbReference type="NCBI Taxonomy" id="137266"/>
    <lineage>
        <taxon>Bacteria</taxon>
        <taxon>Bacillati</taxon>
        <taxon>Actinomycetota</taxon>
        <taxon>Actinomycetes</taxon>
        <taxon>Micromonosporales</taxon>
        <taxon>Micromonosporaceae</taxon>
        <taxon>Catenuloplanes</taxon>
    </lineage>
</organism>
<evidence type="ECO:0000256" key="2">
    <source>
        <dbReference type="ARBA" id="ARBA00005417"/>
    </source>
</evidence>
<dbReference type="PANTHER" id="PTHR43297">
    <property type="entry name" value="OLIGOPEPTIDE TRANSPORT ATP-BINDING PROTEIN APPD"/>
    <property type="match status" value="1"/>
</dbReference>
<name>A0AAE4C8P6_9ACTN</name>
<dbReference type="EMBL" id="JAVDYB010000001">
    <property type="protein sequence ID" value="MDR7275203.1"/>
    <property type="molecule type" value="Genomic_DNA"/>
</dbReference>
<dbReference type="InterPro" id="IPR050388">
    <property type="entry name" value="ABC_Ni/Peptide_Import"/>
</dbReference>
<dbReference type="AlphaFoldDB" id="A0AAE4C8P6"/>
<comment type="caution">
    <text evidence="9">The sequence shown here is derived from an EMBL/GenBank/DDBJ whole genome shotgun (WGS) entry which is preliminary data.</text>
</comment>
<keyword evidence="10" id="KW-1185">Reference proteome</keyword>
<comment type="subcellular location">
    <subcellularLocation>
        <location evidence="1">Cell membrane</location>
        <topology evidence="1">Peripheral membrane protein</topology>
    </subcellularLocation>
</comment>
<evidence type="ECO:0000256" key="6">
    <source>
        <dbReference type="ARBA" id="ARBA00022840"/>
    </source>
</evidence>
<accession>A0AAE4C8P6</accession>
<dbReference type="GO" id="GO:0005886">
    <property type="term" value="C:plasma membrane"/>
    <property type="evidence" value="ECO:0007669"/>
    <property type="project" value="UniProtKB-SubCell"/>
</dbReference>
<feature type="domain" description="ABC transporter" evidence="8">
    <location>
        <begin position="271"/>
        <end position="509"/>
    </location>
</feature>
<dbReference type="InterPro" id="IPR003439">
    <property type="entry name" value="ABC_transporter-like_ATP-bd"/>
</dbReference>
<dbReference type="Gene3D" id="3.40.50.300">
    <property type="entry name" value="P-loop containing nucleotide triphosphate hydrolases"/>
    <property type="match status" value="2"/>
</dbReference>
<proteinExistence type="inferred from homology"/>
<dbReference type="Proteomes" id="UP001183643">
    <property type="component" value="Unassembled WGS sequence"/>
</dbReference>
<keyword evidence="4" id="KW-1003">Cell membrane</keyword>
<evidence type="ECO:0000256" key="3">
    <source>
        <dbReference type="ARBA" id="ARBA00022448"/>
    </source>
</evidence>
<dbReference type="Pfam" id="PF08352">
    <property type="entry name" value="oligo_HPY"/>
    <property type="match status" value="2"/>
</dbReference>
<protein>
    <submittedName>
        <fullName evidence="9">Peptide/nickel transport system ATP-binding protein</fullName>
    </submittedName>
</protein>
<feature type="domain" description="ABC transporter" evidence="8">
    <location>
        <begin position="5"/>
        <end position="250"/>
    </location>
</feature>